<proteinExistence type="predicted"/>
<dbReference type="EMBL" id="JAANHS010000002">
    <property type="protein sequence ID" value="NHB75622.1"/>
    <property type="molecule type" value="Genomic_DNA"/>
</dbReference>
<sequence length="103" mass="11033">MDRLEALLDEVAEALTTGDFAALTRLAPQIDSSSIPGGDARLAESVLAKAQRNARLIEAASRGVRAARLRMSEITRGPELNTYNARGQKAPVPIEGPGRTHRV</sequence>
<accession>A0ABX0G3T7</accession>
<keyword evidence="3" id="KW-1185">Reference proteome</keyword>
<dbReference type="Proteomes" id="UP001515660">
    <property type="component" value="Unassembled WGS sequence"/>
</dbReference>
<feature type="region of interest" description="Disordered" evidence="1">
    <location>
        <begin position="80"/>
        <end position="103"/>
    </location>
</feature>
<evidence type="ECO:0008006" key="4">
    <source>
        <dbReference type="Google" id="ProtNLM"/>
    </source>
</evidence>
<evidence type="ECO:0000256" key="1">
    <source>
        <dbReference type="SAM" id="MobiDB-lite"/>
    </source>
</evidence>
<gene>
    <name evidence="2" type="ORF">G8O29_02565</name>
</gene>
<evidence type="ECO:0000313" key="3">
    <source>
        <dbReference type="Proteomes" id="UP001515660"/>
    </source>
</evidence>
<organism evidence="2 3">
    <name type="scientific">Rhodobacter calidifons</name>
    <dbReference type="NCBI Taxonomy" id="2715277"/>
    <lineage>
        <taxon>Bacteria</taxon>
        <taxon>Pseudomonadati</taxon>
        <taxon>Pseudomonadota</taxon>
        <taxon>Alphaproteobacteria</taxon>
        <taxon>Rhodobacterales</taxon>
        <taxon>Rhodobacter group</taxon>
        <taxon>Rhodobacter</taxon>
    </lineage>
</organism>
<dbReference type="RefSeq" id="WP_166401666.1">
    <property type="nucleotide sequence ID" value="NZ_JAANHS010000002.1"/>
</dbReference>
<evidence type="ECO:0000313" key="2">
    <source>
        <dbReference type="EMBL" id="NHB75622.1"/>
    </source>
</evidence>
<name>A0ABX0G3T7_9RHOB</name>
<protein>
    <recommendedName>
        <fullName evidence="4">FlgN protein</fullName>
    </recommendedName>
</protein>
<reference evidence="2 3" key="1">
    <citation type="journal article" date="2022" name="Microorganisms">
        <title>Genome Sequence and Characterization of a Xanthorhodopsin-Containing, Aerobic Anoxygenic Phototrophic Rhodobacter Species, Isolated from Mesophilic Conditions at Yellowstone National Park.</title>
        <authorList>
            <person name="Kyndt J.A."/>
            <person name="Robertson S."/>
            <person name="Shoffstall I.B."/>
            <person name="Ramaley R.F."/>
            <person name="Meyer T.E."/>
        </authorList>
    </citation>
    <scope>NUCLEOTIDE SEQUENCE [LARGE SCALE GENOMIC DNA]</scope>
    <source>
        <strain evidence="2 3">M37P</strain>
    </source>
</reference>
<comment type="caution">
    <text evidence="2">The sequence shown here is derived from an EMBL/GenBank/DDBJ whole genome shotgun (WGS) entry which is preliminary data.</text>
</comment>